<evidence type="ECO:0000256" key="1">
    <source>
        <dbReference type="SAM" id="Phobius"/>
    </source>
</evidence>
<feature type="chain" id="PRO_5040286416" evidence="2">
    <location>
        <begin position="16"/>
        <end position="431"/>
    </location>
</feature>
<accession>A0A9P8P1Y6</accession>
<dbReference type="InterPro" id="IPR028000">
    <property type="entry name" value="Pma1"/>
</dbReference>
<reference evidence="3" key="1">
    <citation type="journal article" date="2021" name="Open Biol.">
        <title>Shared evolutionary footprints suggest mitochondrial oxidative damage underlies multiple complex I losses in fungi.</title>
        <authorList>
            <person name="Schikora-Tamarit M.A."/>
            <person name="Marcet-Houben M."/>
            <person name="Nosek J."/>
            <person name="Gabaldon T."/>
        </authorList>
    </citation>
    <scope>NUCLEOTIDE SEQUENCE</scope>
    <source>
        <strain evidence="3">CBS6075</strain>
    </source>
</reference>
<organism evidence="3 4">
    <name type="scientific">Ogataea philodendri</name>
    <dbReference type="NCBI Taxonomy" id="1378263"/>
    <lineage>
        <taxon>Eukaryota</taxon>
        <taxon>Fungi</taxon>
        <taxon>Dikarya</taxon>
        <taxon>Ascomycota</taxon>
        <taxon>Saccharomycotina</taxon>
        <taxon>Pichiomycetes</taxon>
        <taxon>Pichiales</taxon>
        <taxon>Pichiaceae</taxon>
        <taxon>Ogataea</taxon>
    </lineage>
</organism>
<dbReference type="OrthoDB" id="4084551at2759"/>
<dbReference type="RefSeq" id="XP_046060018.1">
    <property type="nucleotide sequence ID" value="XM_046206231.1"/>
</dbReference>
<name>A0A9P8P1Y6_9ASCO</name>
<dbReference type="Pfam" id="PF14610">
    <property type="entry name" value="Psg1"/>
    <property type="match status" value="1"/>
</dbReference>
<dbReference type="GeneID" id="70237047"/>
<keyword evidence="1" id="KW-0812">Transmembrane</keyword>
<proteinExistence type="predicted"/>
<feature type="signal peptide" evidence="2">
    <location>
        <begin position="1"/>
        <end position="15"/>
    </location>
</feature>
<evidence type="ECO:0000256" key="2">
    <source>
        <dbReference type="SAM" id="SignalP"/>
    </source>
</evidence>
<keyword evidence="1" id="KW-1133">Transmembrane helix</keyword>
<keyword evidence="4" id="KW-1185">Reference proteome</keyword>
<feature type="transmembrane region" description="Helical" evidence="1">
    <location>
        <begin position="367"/>
        <end position="391"/>
    </location>
</feature>
<dbReference type="AlphaFoldDB" id="A0A9P8P1Y6"/>
<dbReference type="EMBL" id="JAEUBE010000366">
    <property type="protein sequence ID" value="KAH3663682.1"/>
    <property type="molecule type" value="Genomic_DNA"/>
</dbReference>
<reference evidence="3" key="2">
    <citation type="submission" date="2021-01" db="EMBL/GenBank/DDBJ databases">
        <authorList>
            <person name="Schikora-Tamarit M.A."/>
        </authorList>
    </citation>
    <scope>NUCLEOTIDE SEQUENCE</scope>
    <source>
        <strain evidence="3">CBS6075</strain>
    </source>
</reference>
<keyword evidence="2" id="KW-0732">Signal</keyword>
<sequence>MRVFIYLLLALHASALPAILPDPSTGPGLPTKTSAPLEKRAKKVIVNKDYANQMKNKGATPDTSSEAPAPWIRTIYGTIPEIVTPTVIAGITFSAKPPAQTDGLEPWVSLKKDGSPKTIRPKIKNGKTQNARPDYSTYFQTASTVTYNKEQLKAHNMAPDQVFTEVIWEPEDDTYVSLNPLMRCTPNSYYKKGLAKDLSSEPFCSPHENQKLLAGRTYFLTWFTRFFPEAEKVRIHYAFLKEASRDAGMVKRGLVDLDDLGAPVKPKPKNIVPSQQHKGLIPGAFFTSDWIPNLDGYFPIEVDNEWLGDKQSKAILVAVQPDNVDDDEFDLIKSHHVTVHFQRRATVAKNSKVDKELQDRTGTNDDVYYIIMSVPTVVVLAVLGMYLFLYLNRKHRDFSHIRKPKRSRFGNQGKYNQVIAETDIRKPNKQV</sequence>
<comment type="caution">
    <text evidence="3">The sequence shown here is derived from an EMBL/GenBank/DDBJ whole genome shotgun (WGS) entry which is preliminary data.</text>
</comment>
<dbReference type="Proteomes" id="UP000769157">
    <property type="component" value="Unassembled WGS sequence"/>
</dbReference>
<protein>
    <submittedName>
        <fullName evidence="3">Uncharacterized protein</fullName>
    </submittedName>
</protein>
<evidence type="ECO:0000313" key="3">
    <source>
        <dbReference type="EMBL" id="KAH3663682.1"/>
    </source>
</evidence>
<gene>
    <name evidence="3" type="ORF">OGAPHI_005083</name>
</gene>
<keyword evidence="1" id="KW-0472">Membrane</keyword>
<evidence type="ECO:0000313" key="4">
    <source>
        <dbReference type="Proteomes" id="UP000769157"/>
    </source>
</evidence>